<protein>
    <submittedName>
        <fullName evidence="1">Uncharacterized protein</fullName>
    </submittedName>
</protein>
<dbReference type="EMBL" id="GBXM01043583">
    <property type="protein sequence ID" value="JAH64994.1"/>
    <property type="molecule type" value="Transcribed_RNA"/>
</dbReference>
<accession>A0A0E9UGI8</accession>
<organism evidence="1">
    <name type="scientific">Anguilla anguilla</name>
    <name type="common">European freshwater eel</name>
    <name type="synonym">Muraena anguilla</name>
    <dbReference type="NCBI Taxonomy" id="7936"/>
    <lineage>
        <taxon>Eukaryota</taxon>
        <taxon>Metazoa</taxon>
        <taxon>Chordata</taxon>
        <taxon>Craniata</taxon>
        <taxon>Vertebrata</taxon>
        <taxon>Euteleostomi</taxon>
        <taxon>Actinopterygii</taxon>
        <taxon>Neopterygii</taxon>
        <taxon>Teleostei</taxon>
        <taxon>Anguilliformes</taxon>
        <taxon>Anguillidae</taxon>
        <taxon>Anguilla</taxon>
    </lineage>
</organism>
<reference evidence="1" key="2">
    <citation type="journal article" date="2015" name="Fish Shellfish Immunol.">
        <title>Early steps in the European eel (Anguilla anguilla)-Vibrio vulnificus interaction in the gills: Role of the RtxA13 toxin.</title>
        <authorList>
            <person name="Callol A."/>
            <person name="Pajuelo D."/>
            <person name="Ebbesson L."/>
            <person name="Teles M."/>
            <person name="MacKenzie S."/>
            <person name="Amaro C."/>
        </authorList>
    </citation>
    <scope>NUCLEOTIDE SEQUENCE</scope>
</reference>
<dbReference type="AlphaFoldDB" id="A0A0E9UGI8"/>
<evidence type="ECO:0000313" key="1">
    <source>
        <dbReference type="EMBL" id="JAH64994.1"/>
    </source>
</evidence>
<sequence length="44" mass="5210">MFNNYNFSSSKTFYAQTFFIMGSLKHDTIKIISIWFNVHIFGVN</sequence>
<proteinExistence type="predicted"/>
<name>A0A0E9UGI8_ANGAN</name>
<reference evidence="1" key="1">
    <citation type="submission" date="2014-11" db="EMBL/GenBank/DDBJ databases">
        <authorList>
            <person name="Amaro Gonzalez C."/>
        </authorList>
    </citation>
    <scope>NUCLEOTIDE SEQUENCE</scope>
</reference>